<name>A0A378VN70_NEILA</name>
<feature type="transmembrane region" description="Helical" evidence="1">
    <location>
        <begin position="30"/>
        <end position="48"/>
    </location>
</feature>
<keyword evidence="1" id="KW-1133">Transmembrane helix</keyword>
<feature type="transmembrane region" description="Helical" evidence="1">
    <location>
        <begin position="5"/>
        <end position="24"/>
    </location>
</feature>
<evidence type="ECO:0000313" key="3">
    <source>
        <dbReference type="Proteomes" id="UP000254193"/>
    </source>
</evidence>
<reference evidence="2 3" key="1">
    <citation type="submission" date="2018-06" db="EMBL/GenBank/DDBJ databases">
        <authorList>
            <consortium name="Pathogen Informatics"/>
            <person name="Doyle S."/>
        </authorList>
    </citation>
    <scope>NUCLEOTIDE SEQUENCE [LARGE SCALE GENOMIC DNA]</scope>
    <source>
        <strain evidence="2 3">NCTC10616</strain>
    </source>
</reference>
<keyword evidence="3" id="KW-1185">Reference proteome</keyword>
<sequence length="181" mass="20977">MKPGFFGHIFLTVFSIAYPALWYYGREAGWFVWLAVAMCGLWLLRALTAKLPQQRYTALFITLFFAAVLVFGRRDSMYWYPVLVNLMMLAVFGGSLFAGQTVIEKLARLQQPDLPEKAVRYTRRVTQVWCVFFIINGTLAALLVWLGRYDWWAVYTGVIAYVLMGMLFAGEWLYRKLVLKV</sequence>
<dbReference type="EMBL" id="UGRO01000002">
    <property type="protein sequence ID" value="SUA17561.1"/>
    <property type="molecule type" value="Genomic_DNA"/>
</dbReference>
<protein>
    <submittedName>
        <fullName evidence="2">Integral membrane protein</fullName>
    </submittedName>
</protein>
<feature type="transmembrane region" description="Helical" evidence="1">
    <location>
        <begin position="78"/>
        <end position="103"/>
    </location>
</feature>
<dbReference type="RefSeq" id="WP_181778410.1">
    <property type="nucleotide sequence ID" value="NZ_UGRO01000002.1"/>
</dbReference>
<dbReference type="AlphaFoldDB" id="A0A378VN70"/>
<evidence type="ECO:0000313" key="2">
    <source>
        <dbReference type="EMBL" id="SUA17561.1"/>
    </source>
</evidence>
<accession>A0A378VN70</accession>
<dbReference type="Proteomes" id="UP000254193">
    <property type="component" value="Unassembled WGS sequence"/>
</dbReference>
<keyword evidence="1" id="KW-0472">Membrane</keyword>
<evidence type="ECO:0000256" key="1">
    <source>
        <dbReference type="SAM" id="Phobius"/>
    </source>
</evidence>
<organism evidence="2 3">
    <name type="scientific">Neisseria lactamica</name>
    <dbReference type="NCBI Taxonomy" id="486"/>
    <lineage>
        <taxon>Bacteria</taxon>
        <taxon>Pseudomonadati</taxon>
        <taxon>Pseudomonadota</taxon>
        <taxon>Betaproteobacteria</taxon>
        <taxon>Neisseriales</taxon>
        <taxon>Neisseriaceae</taxon>
        <taxon>Neisseria</taxon>
    </lineage>
</organism>
<feature type="transmembrane region" description="Helical" evidence="1">
    <location>
        <begin position="152"/>
        <end position="174"/>
    </location>
</feature>
<feature type="transmembrane region" description="Helical" evidence="1">
    <location>
        <begin position="55"/>
        <end position="72"/>
    </location>
</feature>
<gene>
    <name evidence="2" type="ORF">NCTC10616_01242</name>
</gene>
<feature type="transmembrane region" description="Helical" evidence="1">
    <location>
        <begin position="124"/>
        <end position="146"/>
    </location>
</feature>
<proteinExistence type="predicted"/>
<keyword evidence="1" id="KW-0812">Transmembrane</keyword>